<gene>
    <name evidence="1" type="ORF">MANES_06G036167v8</name>
</gene>
<evidence type="ECO:0000313" key="1">
    <source>
        <dbReference type="EMBL" id="KAG8651928.1"/>
    </source>
</evidence>
<name>A0ACB7HGW0_MANES</name>
<reference evidence="2" key="1">
    <citation type="journal article" date="2016" name="Nat. Biotechnol.">
        <title>Sequencing wild and cultivated cassava and related species reveals extensive interspecific hybridization and genetic diversity.</title>
        <authorList>
            <person name="Bredeson J.V."/>
            <person name="Lyons J.B."/>
            <person name="Prochnik S.E."/>
            <person name="Wu G.A."/>
            <person name="Ha C.M."/>
            <person name="Edsinger-Gonzales E."/>
            <person name="Grimwood J."/>
            <person name="Schmutz J."/>
            <person name="Rabbi I.Y."/>
            <person name="Egesi C."/>
            <person name="Nauluvula P."/>
            <person name="Lebot V."/>
            <person name="Ndunguru J."/>
            <person name="Mkamilo G."/>
            <person name="Bart R.S."/>
            <person name="Setter T.L."/>
            <person name="Gleadow R.M."/>
            <person name="Kulakow P."/>
            <person name="Ferguson M.E."/>
            <person name="Rounsley S."/>
            <person name="Rokhsar D.S."/>
        </authorList>
    </citation>
    <scope>NUCLEOTIDE SEQUENCE [LARGE SCALE GENOMIC DNA]</scope>
    <source>
        <strain evidence="2">cv. AM560-2</strain>
    </source>
</reference>
<comment type="caution">
    <text evidence="1">The sequence shown here is derived from an EMBL/GenBank/DDBJ whole genome shotgun (WGS) entry which is preliminary data.</text>
</comment>
<dbReference type="EMBL" id="CM004392">
    <property type="protein sequence ID" value="KAG8651928.1"/>
    <property type="molecule type" value="Genomic_DNA"/>
</dbReference>
<proteinExistence type="predicted"/>
<accession>A0ACB7HGW0</accession>
<organism evidence="1 2">
    <name type="scientific">Manihot esculenta</name>
    <name type="common">Cassava</name>
    <name type="synonym">Jatropha manihot</name>
    <dbReference type="NCBI Taxonomy" id="3983"/>
    <lineage>
        <taxon>Eukaryota</taxon>
        <taxon>Viridiplantae</taxon>
        <taxon>Streptophyta</taxon>
        <taxon>Embryophyta</taxon>
        <taxon>Tracheophyta</taxon>
        <taxon>Spermatophyta</taxon>
        <taxon>Magnoliopsida</taxon>
        <taxon>eudicotyledons</taxon>
        <taxon>Gunneridae</taxon>
        <taxon>Pentapetalae</taxon>
        <taxon>rosids</taxon>
        <taxon>fabids</taxon>
        <taxon>Malpighiales</taxon>
        <taxon>Euphorbiaceae</taxon>
        <taxon>Crotonoideae</taxon>
        <taxon>Manihoteae</taxon>
        <taxon>Manihot</taxon>
    </lineage>
</organism>
<sequence>MSCEIITANGRQKQVIKLMNQTCTCGKFQEIRISCSHAIVACMSHSIDYEQFVSDYYKLDRTIQCYAYTFQPLGHPDYWPAADGLPLVPDISRTRKKERLRSSRIRNEMDWRMGHNKKTCMSKESSR</sequence>
<protein>
    <submittedName>
        <fullName evidence="1">Uncharacterized protein</fullName>
    </submittedName>
</protein>
<dbReference type="Proteomes" id="UP000091857">
    <property type="component" value="Chromosome 6"/>
</dbReference>
<keyword evidence="2" id="KW-1185">Reference proteome</keyword>
<evidence type="ECO:0000313" key="2">
    <source>
        <dbReference type="Proteomes" id="UP000091857"/>
    </source>
</evidence>